<dbReference type="EMBL" id="JYDQ01000014">
    <property type="protein sequence ID" value="KRY21739.1"/>
    <property type="molecule type" value="Genomic_DNA"/>
</dbReference>
<comment type="caution">
    <text evidence="1">The sequence shown here is derived from an EMBL/GenBank/DDBJ whole genome shotgun (WGS) entry which is preliminary data.</text>
</comment>
<evidence type="ECO:0000313" key="1">
    <source>
        <dbReference type="EMBL" id="KRY21739.1"/>
    </source>
</evidence>
<dbReference type="Proteomes" id="UP000054783">
    <property type="component" value="Unassembled WGS sequence"/>
</dbReference>
<keyword evidence="2" id="KW-1185">Reference proteome</keyword>
<reference evidence="1 2" key="1">
    <citation type="submission" date="2015-01" db="EMBL/GenBank/DDBJ databases">
        <title>Evolution of Trichinella species and genotypes.</title>
        <authorList>
            <person name="Korhonen P.K."/>
            <person name="Edoardo P."/>
            <person name="Giuseppe L.R."/>
            <person name="Gasser R.B."/>
        </authorList>
    </citation>
    <scope>NUCLEOTIDE SEQUENCE [LARGE SCALE GENOMIC DNA]</scope>
    <source>
        <strain evidence="1">ISS2496</strain>
    </source>
</reference>
<sequence>MYFKKCKANNLQTLLLRDDSGSDEILKISIITKMISKEINKCLRVIESFTHEMGHYDEILL</sequence>
<accession>A0A0V1AA59</accession>
<dbReference type="AlphaFoldDB" id="A0A0V1AA59"/>
<name>A0A0V1AA59_9BILA</name>
<evidence type="ECO:0000313" key="2">
    <source>
        <dbReference type="Proteomes" id="UP000054783"/>
    </source>
</evidence>
<proteinExistence type="predicted"/>
<organism evidence="1 2">
    <name type="scientific">Trichinella patagoniensis</name>
    <dbReference type="NCBI Taxonomy" id="990121"/>
    <lineage>
        <taxon>Eukaryota</taxon>
        <taxon>Metazoa</taxon>
        <taxon>Ecdysozoa</taxon>
        <taxon>Nematoda</taxon>
        <taxon>Enoplea</taxon>
        <taxon>Dorylaimia</taxon>
        <taxon>Trichinellida</taxon>
        <taxon>Trichinellidae</taxon>
        <taxon>Trichinella</taxon>
    </lineage>
</organism>
<protein>
    <submittedName>
        <fullName evidence="1">Uncharacterized protein</fullName>
    </submittedName>
</protein>
<gene>
    <name evidence="1" type="ORF">T12_12845</name>
</gene>